<dbReference type="PANTHER" id="PTHR42690:SF1">
    <property type="entry name" value="THREONINE SYNTHASE-LIKE 2"/>
    <property type="match status" value="1"/>
</dbReference>
<dbReference type="GeneID" id="55821219"/>
<dbReference type="NCBIfam" id="TIGR00260">
    <property type="entry name" value="thrC"/>
    <property type="match status" value="1"/>
</dbReference>
<evidence type="ECO:0000256" key="6">
    <source>
        <dbReference type="PIRSR" id="PIRSR604450-51"/>
    </source>
</evidence>
<dbReference type="EMBL" id="CP058215">
    <property type="protein sequence ID" value="QLC49839.1"/>
    <property type="molecule type" value="Genomic_DNA"/>
</dbReference>
<comment type="cofactor">
    <cofactor evidence="1 6">
        <name>pyridoxal 5'-phosphate</name>
        <dbReference type="ChEBI" id="CHEBI:597326"/>
    </cofactor>
</comment>
<dbReference type="AlphaFoldDB" id="A0A7D5E7T6"/>
<dbReference type="InterPro" id="IPR001926">
    <property type="entry name" value="TrpB-like_PALP"/>
</dbReference>
<dbReference type="InterPro" id="IPR029144">
    <property type="entry name" value="Thr_synth_N"/>
</dbReference>
<evidence type="ECO:0000256" key="5">
    <source>
        <dbReference type="NCBIfam" id="TIGR00260"/>
    </source>
</evidence>
<protein>
    <recommendedName>
        <fullName evidence="5">Threonine synthase</fullName>
        <ecNumber evidence="5">4.2.3.1</ecNumber>
    </recommendedName>
</protein>
<dbReference type="OrthoDB" id="146474at2157"/>
<dbReference type="EC" id="4.2.3.1" evidence="5"/>
<dbReference type="RefSeq" id="WP_176964895.1">
    <property type="nucleotide sequence ID" value="NZ_CP058215.1"/>
</dbReference>
<evidence type="ECO:0000256" key="4">
    <source>
        <dbReference type="ARBA" id="ARBA00023239"/>
    </source>
</evidence>
<dbReference type="Gene3D" id="3.40.50.1100">
    <property type="match status" value="2"/>
</dbReference>
<sequence length="447" mass="50209">MKLYSTNLQAEEVSFETALIAGLAPDRGLYMPGTLPVFTEEELTSLKDKPYPEIAYQVLRKVLEGEIDEESLKEITYDAYDYEVPLEKVDDITYIMRLDRGPTASFKDFAARMMARLMQYYLKKENRELTILTATSGDTGSAVAHAFYGLDNIRVIVLFPTGEVSDRQRKQMTTLNKNISALSIDGKFDDCQAMVKQAFADGDLKHLNLSSANSINIGRLVPQSIYYFYAYLKLRDYPEELIVSIPSGNFGNMMGCVLAKRMGVPVKRILASVNENDEVPSFLGTGKYAKIVPSKNCLSNAMNVGHPSNLARLIAIYGGEMDEQGRINKMPDMERLRQDIFSISVTDAETRAVMKEFYDEYGIMIEPHGAVGIKGLRDYREKTGDNTPAVTLETAHPAKFPEEVKAVIGVEPQLPESLKRTEAGEEFMDSLSTDYSLFKEYLIRKLE</sequence>
<dbReference type="InterPro" id="IPR036052">
    <property type="entry name" value="TrpB-like_PALP_sf"/>
</dbReference>
<reference evidence="9 10" key="1">
    <citation type="submission" date="2020-06" db="EMBL/GenBank/DDBJ databases">
        <title>Methanolobus halotolerans sp. nov., isolated from a saline lake Tus in Siberia.</title>
        <authorList>
            <person name="Shen Y."/>
            <person name="Chen S.-C."/>
            <person name="Lai M.-C."/>
            <person name="Huang H.-H."/>
            <person name="Chiu H.-H."/>
            <person name="Tang S.-L."/>
            <person name="Rogozin D.Y."/>
            <person name="Degermendzhy A.G."/>
        </authorList>
    </citation>
    <scope>NUCLEOTIDE SEQUENCE [LARGE SCALE GENOMIC DNA]</scope>
    <source>
        <strain evidence="9 10">DSM 21339</strain>
    </source>
</reference>
<feature type="domain" description="Threonine synthase N-terminal" evidence="8">
    <location>
        <begin position="4"/>
        <end position="80"/>
    </location>
</feature>
<keyword evidence="10" id="KW-1185">Reference proteome</keyword>
<dbReference type="Pfam" id="PF14821">
    <property type="entry name" value="Thr_synth_N"/>
    <property type="match status" value="1"/>
</dbReference>
<dbReference type="GO" id="GO:0009088">
    <property type="term" value="P:threonine biosynthetic process"/>
    <property type="evidence" value="ECO:0007669"/>
    <property type="project" value="UniProtKB-UniRule"/>
</dbReference>
<evidence type="ECO:0000256" key="2">
    <source>
        <dbReference type="ARBA" id="ARBA00005517"/>
    </source>
</evidence>
<evidence type="ECO:0000259" key="8">
    <source>
        <dbReference type="Pfam" id="PF14821"/>
    </source>
</evidence>
<proteinExistence type="inferred from homology"/>
<dbReference type="GO" id="GO:0004795">
    <property type="term" value="F:threonine synthase activity"/>
    <property type="evidence" value="ECO:0007669"/>
    <property type="project" value="UniProtKB-UniRule"/>
</dbReference>
<evidence type="ECO:0000313" key="9">
    <source>
        <dbReference type="EMBL" id="QLC49839.1"/>
    </source>
</evidence>
<feature type="modified residue" description="N6-(pyridoxal phosphate)lysine" evidence="6">
    <location>
        <position position="107"/>
    </location>
</feature>
<dbReference type="Gene3D" id="3.90.1380.10">
    <property type="entry name" value="Threonine synthase, N-terminal domain"/>
    <property type="match status" value="1"/>
</dbReference>
<dbReference type="InterPro" id="IPR004450">
    <property type="entry name" value="Thr_synthase-like"/>
</dbReference>
<dbReference type="Proteomes" id="UP000509594">
    <property type="component" value="Chromosome"/>
</dbReference>
<organism evidence="9 10">
    <name type="scientific">Methanolobus zinderi</name>
    <dbReference type="NCBI Taxonomy" id="536044"/>
    <lineage>
        <taxon>Archaea</taxon>
        <taxon>Methanobacteriati</taxon>
        <taxon>Methanobacteriota</taxon>
        <taxon>Stenosarchaea group</taxon>
        <taxon>Methanomicrobia</taxon>
        <taxon>Methanosarcinales</taxon>
        <taxon>Methanosarcinaceae</taxon>
        <taxon>Methanolobus</taxon>
    </lineage>
</organism>
<dbReference type="InterPro" id="IPR051166">
    <property type="entry name" value="Threonine_Synthase"/>
</dbReference>
<dbReference type="KEGG" id="mzi:HWN40_06050"/>
<dbReference type="Pfam" id="PF00291">
    <property type="entry name" value="PALP"/>
    <property type="match status" value="1"/>
</dbReference>
<accession>A0A7D5E7T6</accession>
<evidence type="ECO:0000259" key="7">
    <source>
        <dbReference type="Pfam" id="PF00291"/>
    </source>
</evidence>
<name>A0A7D5E7T6_9EURY</name>
<feature type="domain" description="Tryptophan synthase beta chain-like PALP" evidence="7">
    <location>
        <begin position="93"/>
        <end position="387"/>
    </location>
</feature>
<dbReference type="FunFam" id="3.40.50.1100:FF:000022">
    <property type="entry name" value="Threonine synthase"/>
    <property type="match status" value="1"/>
</dbReference>
<evidence type="ECO:0000256" key="3">
    <source>
        <dbReference type="ARBA" id="ARBA00022898"/>
    </source>
</evidence>
<evidence type="ECO:0000313" key="10">
    <source>
        <dbReference type="Proteomes" id="UP000509594"/>
    </source>
</evidence>
<gene>
    <name evidence="9" type="primary">thrC</name>
    <name evidence="9" type="ORF">HWN40_06050</name>
</gene>
<dbReference type="PANTHER" id="PTHR42690">
    <property type="entry name" value="THREONINE SYNTHASE FAMILY MEMBER"/>
    <property type="match status" value="1"/>
</dbReference>
<keyword evidence="4 9" id="KW-0456">Lyase</keyword>
<keyword evidence="3 6" id="KW-0663">Pyridoxal phosphate</keyword>
<evidence type="ECO:0000256" key="1">
    <source>
        <dbReference type="ARBA" id="ARBA00001933"/>
    </source>
</evidence>
<dbReference type="InterPro" id="IPR037158">
    <property type="entry name" value="Thr_synth_N_sf"/>
</dbReference>
<dbReference type="SUPFAM" id="SSF53686">
    <property type="entry name" value="Tryptophan synthase beta subunit-like PLP-dependent enzymes"/>
    <property type="match status" value="1"/>
</dbReference>
<comment type="similarity">
    <text evidence="2">Belongs to the threonine synthase family.</text>
</comment>